<dbReference type="PROSITE" id="PS50102">
    <property type="entry name" value="RRM"/>
    <property type="match status" value="2"/>
</dbReference>
<dbReference type="FunFam" id="3.30.70.330:FF:000383">
    <property type="entry name" value="Sex lethal, isoform D"/>
    <property type="match status" value="1"/>
</dbReference>
<dbReference type="SMART" id="SM00360">
    <property type="entry name" value="RRM"/>
    <property type="match status" value="2"/>
</dbReference>
<feature type="domain" description="RRM" evidence="4">
    <location>
        <begin position="10"/>
        <end position="91"/>
    </location>
</feature>
<dbReference type="InterPro" id="IPR035979">
    <property type="entry name" value="RBD_domain_sf"/>
</dbReference>
<keyword evidence="2 3" id="KW-0694">RNA-binding</keyword>
<evidence type="ECO:0000256" key="2">
    <source>
        <dbReference type="ARBA" id="ARBA00022884"/>
    </source>
</evidence>
<sequence>MLIQNQDENAKLFIGMLNKNQSEDDVRQLCEPYGCIKNCMILKDAYGQSCAFVTFNSSDEANIAIEALNGLKTSMACPELGSTIVARLADNDQERQLRKMQMQIPAVQFLTPQNVGYYNQGIVPMILQQFPHATDQQTTNIINAYALMHFNQMYSPNLTPPIMNSSPSVTPQPQIGVPMSASNDISSNQCSINHYVIPAISNETLSPNSYINPNPQLINIANINFSPEALHLSSLYSMFPQCGFNINQPLGLSSQNVYQNPATLSLQFQQTQKDGMKDSIVTGPEGCNLFIYHLPQDFGDTALAQLFAPFGNVISAKVYLDRATNQSKCFGFVSFDNASSAEGAIRGMNGFQIGTKRLKVQLKRPKGEYKNC</sequence>
<evidence type="ECO:0000313" key="5">
    <source>
        <dbReference type="EMBL" id="ADF47435.1"/>
    </source>
</evidence>
<gene>
    <name evidence="5" type="primary">Bruli</name>
</gene>
<dbReference type="Gene3D" id="3.30.70.330">
    <property type="match status" value="2"/>
</dbReference>
<dbReference type="Pfam" id="PF00076">
    <property type="entry name" value="RRM_1"/>
    <property type="match status" value="2"/>
</dbReference>
<reference evidence="5" key="1">
    <citation type="journal article" date="2010" name="Dev. Biol.">
        <title>Different requirements for conserved post-transcriptional regulators in planarian regeneration and stem cell maintenance.</title>
        <authorList>
            <person name="Rouhana L."/>
            <person name="Shibata N."/>
            <person name="Nishimura O."/>
            <person name="Agata K."/>
        </authorList>
    </citation>
    <scope>NUCLEOTIDE SEQUENCE</scope>
</reference>
<proteinExistence type="evidence at transcript level"/>
<dbReference type="SUPFAM" id="SSF54928">
    <property type="entry name" value="RNA-binding domain, RBD"/>
    <property type="match status" value="1"/>
</dbReference>
<evidence type="ECO:0000256" key="1">
    <source>
        <dbReference type="ARBA" id="ARBA00022737"/>
    </source>
</evidence>
<dbReference type="GO" id="GO:0005737">
    <property type="term" value="C:cytoplasm"/>
    <property type="evidence" value="ECO:0007669"/>
    <property type="project" value="UniProtKB-ARBA"/>
</dbReference>
<dbReference type="GO" id="GO:0010629">
    <property type="term" value="P:negative regulation of gene expression"/>
    <property type="evidence" value="ECO:0007669"/>
    <property type="project" value="UniProtKB-ARBA"/>
</dbReference>
<evidence type="ECO:0000256" key="3">
    <source>
        <dbReference type="PROSITE-ProRule" id="PRU00176"/>
    </source>
</evidence>
<dbReference type="PANTHER" id="PTHR24012">
    <property type="entry name" value="RNA BINDING PROTEIN"/>
    <property type="match status" value="1"/>
</dbReference>
<dbReference type="AlphaFoldDB" id="D5JG65"/>
<dbReference type="GO" id="GO:0003729">
    <property type="term" value="F:mRNA binding"/>
    <property type="evidence" value="ECO:0007669"/>
    <property type="project" value="UniProtKB-ARBA"/>
</dbReference>
<evidence type="ECO:0000259" key="4">
    <source>
        <dbReference type="PROSITE" id="PS50102"/>
    </source>
</evidence>
<accession>D5JG65</accession>
<dbReference type="InterPro" id="IPR000504">
    <property type="entry name" value="RRM_dom"/>
</dbReference>
<dbReference type="GO" id="GO:0009967">
    <property type="term" value="P:positive regulation of signal transduction"/>
    <property type="evidence" value="ECO:0007669"/>
    <property type="project" value="UniProtKB-ARBA"/>
</dbReference>
<name>D5JG65_DUGJA</name>
<dbReference type="EMBL" id="GU305888">
    <property type="protein sequence ID" value="ADF47435.1"/>
    <property type="molecule type" value="mRNA"/>
</dbReference>
<feature type="domain" description="RRM" evidence="4">
    <location>
        <begin position="287"/>
        <end position="365"/>
    </location>
</feature>
<dbReference type="InterPro" id="IPR012677">
    <property type="entry name" value="Nucleotide-bd_a/b_plait_sf"/>
</dbReference>
<protein>
    <submittedName>
        <fullName evidence="5">Bruno-like protein</fullName>
    </submittedName>
</protein>
<keyword evidence="1" id="KW-0677">Repeat</keyword>
<organism evidence="5">
    <name type="scientific">Dugesia japonica</name>
    <name type="common">Planarian</name>
    <dbReference type="NCBI Taxonomy" id="6161"/>
    <lineage>
        <taxon>Eukaryota</taxon>
        <taxon>Metazoa</taxon>
        <taxon>Spiralia</taxon>
        <taxon>Lophotrochozoa</taxon>
        <taxon>Platyhelminthes</taxon>
        <taxon>Rhabditophora</taxon>
        <taxon>Seriata</taxon>
        <taxon>Tricladida</taxon>
        <taxon>Continenticola</taxon>
        <taxon>Geoplanoidea</taxon>
        <taxon>Dugesiidae</taxon>
        <taxon>Dugesia</taxon>
    </lineage>
</organism>